<feature type="domain" description="DUF5615" evidence="1">
    <location>
        <begin position="1"/>
        <end position="30"/>
    </location>
</feature>
<evidence type="ECO:0000259" key="1">
    <source>
        <dbReference type="Pfam" id="PF18480"/>
    </source>
</evidence>
<dbReference type="AlphaFoldDB" id="X1FA16"/>
<evidence type="ECO:0000313" key="2">
    <source>
        <dbReference type="EMBL" id="GAH41817.1"/>
    </source>
</evidence>
<protein>
    <recommendedName>
        <fullName evidence="1">DUF5615 domain-containing protein</fullName>
    </recommendedName>
</protein>
<organism evidence="2">
    <name type="scientific">marine sediment metagenome</name>
    <dbReference type="NCBI Taxonomy" id="412755"/>
    <lineage>
        <taxon>unclassified sequences</taxon>
        <taxon>metagenomes</taxon>
        <taxon>ecological metagenomes</taxon>
    </lineage>
</organism>
<dbReference type="Pfam" id="PF18480">
    <property type="entry name" value="DUF5615"/>
    <property type="match status" value="1"/>
</dbReference>
<comment type="caution">
    <text evidence="2">The sequence shown here is derived from an EMBL/GenBank/DDBJ whole genome shotgun (WGS) entry which is preliminary data.</text>
</comment>
<dbReference type="InterPro" id="IPR041049">
    <property type="entry name" value="DUF5615"/>
</dbReference>
<proteinExistence type="predicted"/>
<accession>X1FA16</accession>
<reference evidence="2" key="1">
    <citation type="journal article" date="2014" name="Front. Microbiol.">
        <title>High frequency of phylogenetically diverse reductive dehalogenase-homologous genes in deep subseafloor sedimentary metagenomes.</title>
        <authorList>
            <person name="Kawai M."/>
            <person name="Futagami T."/>
            <person name="Toyoda A."/>
            <person name="Takaki Y."/>
            <person name="Nishi S."/>
            <person name="Hori S."/>
            <person name="Arai W."/>
            <person name="Tsubouchi T."/>
            <person name="Morono Y."/>
            <person name="Uchiyama I."/>
            <person name="Ito T."/>
            <person name="Fujiyama A."/>
            <person name="Inagaki F."/>
            <person name="Takami H."/>
        </authorList>
    </citation>
    <scope>NUCLEOTIDE SEQUENCE</scope>
    <source>
        <strain evidence="2">Expedition CK06-06</strain>
    </source>
</reference>
<sequence length="51" mass="6012">MKFLIDESVEKPIVDWLRDQKYDVMYVADYHSPNPLFTTLSTTNTSKTLMK</sequence>
<dbReference type="EMBL" id="BARU01011149">
    <property type="protein sequence ID" value="GAH41817.1"/>
    <property type="molecule type" value="Genomic_DNA"/>
</dbReference>
<name>X1FA16_9ZZZZ</name>
<gene>
    <name evidence="2" type="ORF">S03H2_21024</name>
</gene>